<dbReference type="Proteomes" id="UP000214365">
    <property type="component" value="Unassembled WGS sequence"/>
</dbReference>
<dbReference type="GeneID" id="31007761"/>
<dbReference type="RefSeq" id="XP_020116976.1">
    <property type="nucleotide sequence ID" value="XM_020262917.1"/>
</dbReference>
<evidence type="ECO:0000313" key="6">
    <source>
        <dbReference type="EMBL" id="OKL56855.1"/>
    </source>
</evidence>
<dbReference type="STRING" id="1441469.A0A225AR03"/>
<evidence type="ECO:0000256" key="3">
    <source>
        <dbReference type="SAM" id="MobiDB-lite"/>
    </source>
</evidence>
<dbReference type="GO" id="GO:0000724">
    <property type="term" value="P:double-strand break repair via homologous recombination"/>
    <property type="evidence" value="ECO:0007669"/>
    <property type="project" value="TreeGrafter"/>
</dbReference>
<comment type="similarity">
    <text evidence="1">Belongs to the RMI1 family.</text>
</comment>
<dbReference type="InterPro" id="IPR013894">
    <property type="entry name" value="RMI1_OB"/>
</dbReference>
<evidence type="ECO:0000259" key="4">
    <source>
        <dbReference type="Pfam" id="PF08585"/>
    </source>
</evidence>
<dbReference type="EMBL" id="LFMY01000013">
    <property type="protein sequence ID" value="OKL56855.1"/>
    <property type="molecule type" value="Genomic_DNA"/>
</dbReference>
<proteinExistence type="inferred from homology"/>
<dbReference type="GO" id="GO:0031422">
    <property type="term" value="C:RecQ family helicase-topoisomerase III complex"/>
    <property type="evidence" value="ECO:0007669"/>
    <property type="project" value="TreeGrafter"/>
</dbReference>
<accession>A0A225AR03</accession>
<dbReference type="InterPro" id="IPR042470">
    <property type="entry name" value="RMI1_N_C_sf"/>
</dbReference>
<organism evidence="6 7">
    <name type="scientific">Talaromyces atroroseus</name>
    <dbReference type="NCBI Taxonomy" id="1441469"/>
    <lineage>
        <taxon>Eukaryota</taxon>
        <taxon>Fungi</taxon>
        <taxon>Dikarya</taxon>
        <taxon>Ascomycota</taxon>
        <taxon>Pezizomycotina</taxon>
        <taxon>Eurotiomycetes</taxon>
        <taxon>Eurotiomycetidae</taxon>
        <taxon>Eurotiales</taxon>
        <taxon>Trichocomaceae</taxon>
        <taxon>Talaromyces</taxon>
        <taxon>Talaromyces sect. Trachyspermi</taxon>
    </lineage>
</organism>
<dbReference type="GO" id="GO:0000712">
    <property type="term" value="P:resolution of meiotic recombination intermediates"/>
    <property type="evidence" value="ECO:0007669"/>
    <property type="project" value="TreeGrafter"/>
</dbReference>
<dbReference type="AlphaFoldDB" id="A0A225AR03"/>
<feature type="domain" description="RecQ mediated genome instability protein 1 OB-fold" evidence="4">
    <location>
        <begin position="71"/>
        <end position="233"/>
    </location>
</feature>
<protein>
    <recommendedName>
        <fullName evidence="2">RecQ-mediated genome instability protein 1</fullName>
    </recommendedName>
</protein>
<comment type="caution">
    <text evidence="6">The sequence shown here is derived from an EMBL/GenBank/DDBJ whole genome shotgun (WGS) entry which is preliminary data.</text>
</comment>
<sequence>MSTTDEHLRAQLLASKSLPVSPTWISNFLASIPQNQQRAPLSALTQTALFRILTSDFTNSLSTSTTPSASLPRDISDPAVKERRISGPVPVQVLDIEDIGTSLWFRIEKIEQVERGETVRGREIVRNVDVDNVDTAETTSNALRPTGNNNNSSSNTTGHGPHRLILQDALGTKVVALEYKNINGISIDKLSIGAKFILRNAIVARGMVLLTPETVTVLGGKIDVWDTTWREKRKEVLLAKIEALHAEENGASTDGDAMEE</sequence>
<dbReference type="GO" id="GO:0016604">
    <property type="term" value="C:nuclear body"/>
    <property type="evidence" value="ECO:0007669"/>
    <property type="project" value="TreeGrafter"/>
</dbReference>
<dbReference type="InterPro" id="IPR049363">
    <property type="entry name" value="RMI1_N"/>
</dbReference>
<feature type="region of interest" description="Disordered" evidence="3">
    <location>
        <begin position="136"/>
        <end position="162"/>
    </location>
</feature>
<feature type="domain" description="RMI1 N-terminal" evidence="5">
    <location>
        <begin position="13"/>
        <end position="60"/>
    </location>
</feature>
<dbReference type="OrthoDB" id="341511at2759"/>
<evidence type="ECO:0000313" key="7">
    <source>
        <dbReference type="Proteomes" id="UP000214365"/>
    </source>
</evidence>
<keyword evidence="7" id="KW-1185">Reference proteome</keyword>
<dbReference type="Pfam" id="PF08585">
    <property type="entry name" value="RMI1_N_C"/>
    <property type="match status" value="1"/>
</dbReference>
<dbReference type="SMART" id="SM01161">
    <property type="entry name" value="DUF1767"/>
    <property type="match status" value="1"/>
</dbReference>
<dbReference type="Gene3D" id="2.40.50.770">
    <property type="entry name" value="RecQ-mediated genome instability protein Rmi1, C-terminal domain"/>
    <property type="match status" value="1"/>
</dbReference>
<reference evidence="6 7" key="1">
    <citation type="submission" date="2015-06" db="EMBL/GenBank/DDBJ databases">
        <title>Talaromyces atroroseus IBT 11181 draft genome.</title>
        <authorList>
            <person name="Rasmussen K.B."/>
            <person name="Rasmussen S."/>
            <person name="Petersen B."/>
            <person name="Sicheritz-Ponten T."/>
            <person name="Mortensen U.H."/>
            <person name="Thrane U."/>
        </authorList>
    </citation>
    <scope>NUCLEOTIDE SEQUENCE [LARGE SCALE GENOMIC DNA]</scope>
    <source>
        <strain evidence="6 7">IBT 11181</strain>
    </source>
</reference>
<dbReference type="PANTHER" id="PTHR14790:SF15">
    <property type="entry name" value="RECQ-MEDIATED GENOME INSTABILITY PROTEIN 1"/>
    <property type="match status" value="1"/>
</dbReference>
<dbReference type="PANTHER" id="PTHR14790">
    <property type="entry name" value="RECQ-MEDIATED GENOME INSTABILITY PROTEIN 1 RMI1"/>
    <property type="match status" value="1"/>
</dbReference>
<gene>
    <name evidence="6" type="ORF">UA08_08005</name>
</gene>
<name>A0A225AR03_TALAT</name>
<evidence type="ECO:0000256" key="1">
    <source>
        <dbReference type="ARBA" id="ARBA00006395"/>
    </source>
</evidence>
<dbReference type="Pfam" id="PF21000">
    <property type="entry name" value="RMI1_N_N"/>
    <property type="match status" value="1"/>
</dbReference>
<evidence type="ECO:0000259" key="5">
    <source>
        <dbReference type="Pfam" id="PF21000"/>
    </source>
</evidence>
<evidence type="ECO:0000256" key="2">
    <source>
        <dbReference type="ARBA" id="ARBA00018987"/>
    </source>
</evidence>
<feature type="compositionally biased region" description="Low complexity" evidence="3">
    <location>
        <begin position="146"/>
        <end position="159"/>
    </location>
</feature>